<gene>
    <name evidence="2" type="ORF">P6P90_09305</name>
</gene>
<dbReference type="InterPro" id="IPR024535">
    <property type="entry name" value="RHGA/B-epi-like_pectate_lyase"/>
</dbReference>
<name>A0ABT6H4I8_9BACI</name>
<dbReference type="RefSeq" id="WP_278018185.1">
    <property type="nucleotide sequence ID" value="NZ_JARRRY010000005.1"/>
</dbReference>
<evidence type="ECO:0000313" key="3">
    <source>
        <dbReference type="Proteomes" id="UP001218246"/>
    </source>
</evidence>
<dbReference type="SUPFAM" id="SSF51126">
    <property type="entry name" value="Pectin lyase-like"/>
    <property type="match status" value="1"/>
</dbReference>
<accession>A0ABT6H4I8</accession>
<evidence type="ECO:0000313" key="2">
    <source>
        <dbReference type="EMBL" id="MDG5754168.1"/>
    </source>
</evidence>
<dbReference type="Proteomes" id="UP001218246">
    <property type="component" value="Unassembled WGS sequence"/>
</dbReference>
<dbReference type="Gene3D" id="2.160.20.10">
    <property type="entry name" value="Single-stranded right-handed beta-helix, Pectin lyase-like"/>
    <property type="match status" value="1"/>
</dbReference>
<proteinExistence type="predicted"/>
<organism evidence="2 3">
    <name type="scientific">Ectobacillus antri</name>
    <dbReference type="NCBI Taxonomy" id="2486280"/>
    <lineage>
        <taxon>Bacteria</taxon>
        <taxon>Bacillati</taxon>
        <taxon>Bacillota</taxon>
        <taxon>Bacilli</taxon>
        <taxon>Bacillales</taxon>
        <taxon>Bacillaceae</taxon>
        <taxon>Ectobacillus</taxon>
    </lineage>
</organism>
<comment type="caution">
    <text evidence="2">The sequence shown here is derived from an EMBL/GenBank/DDBJ whole genome shotgun (WGS) entry which is preliminary data.</text>
</comment>
<protein>
    <submittedName>
        <fullName evidence="2">Glycosyl hydrolase family 28-related protein</fullName>
    </submittedName>
</protein>
<keyword evidence="2" id="KW-0378">Hydrolase</keyword>
<dbReference type="InterPro" id="IPR006626">
    <property type="entry name" value="PbH1"/>
</dbReference>
<dbReference type="Pfam" id="PF12708">
    <property type="entry name" value="Pect-lyase_RHGA_epim"/>
    <property type="match status" value="1"/>
</dbReference>
<feature type="domain" description="Rhamnogalacturonase A/B/Epimerase-like pectate lyase" evidence="1">
    <location>
        <begin position="94"/>
        <end position="287"/>
    </location>
</feature>
<dbReference type="InterPro" id="IPR012334">
    <property type="entry name" value="Pectin_lyas_fold"/>
</dbReference>
<dbReference type="EMBL" id="JARULN010000006">
    <property type="protein sequence ID" value="MDG5754168.1"/>
    <property type="molecule type" value="Genomic_DNA"/>
</dbReference>
<reference evidence="2 3" key="1">
    <citation type="submission" date="2023-04" db="EMBL/GenBank/DDBJ databases">
        <title>Ectobacillus antri isolated from activated sludge.</title>
        <authorList>
            <person name="Yan P."/>
            <person name="Liu X."/>
        </authorList>
    </citation>
    <scope>NUCLEOTIDE SEQUENCE [LARGE SCALE GENOMIC DNA]</scope>
    <source>
        <strain evidence="2 3">C18H</strain>
    </source>
</reference>
<evidence type="ECO:0000259" key="1">
    <source>
        <dbReference type="Pfam" id="PF12708"/>
    </source>
</evidence>
<dbReference type="GO" id="GO:0016787">
    <property type="term" value="F:hydrolase activity"/>
    <property type="evidence" value="ECO:0007669"/>
    <property type="project" value="UniProtKB-KW"/>
</dbReference>
<sequence>MLDTYHNPYNNRELLAKLLYQNQTTEQALAQVNVLFDALPNKNPTLSTWDKMYSYCSPFTTNAQPVTALTSSTQPSWMNELDREYQAFTNMPTVHVTDFGAIGDGITDSTKAFQQAIGNGRVKVIVPEGIFVTKGIRLPSWTYLVGEGKGITIIKLHNKASKDMRLVTNMHHRRGNRNIYIGNMTLDWSIERLSSDEKTSSGNNQSSCVTLAHVKYGWIKDVEAINPGLHCFDVSSTRYNYEGDGKRARGGSRYIWLDGLNGYGFGDDGITTHHSDYVCISNCHMCDPSGRSHESGFSNSNGIEVDDGSRHVLLLHNSTARCFGGVEVKAHHNSSAASDVVIAGHISLHDNRSYNFRHIGHHVGTDPPSKTAYYIKAVNLVAIEPVRTPLYKNSKQRGMVISAYQNVVVHNFTLLGNPAYDYQNQPVIAVQYRARDIVLSNIYIENFKSASTDLKIFGGLQRADRVTVQHMRSRNSALSAVYVGEAVEDVKLEAINVIRENGKYAVRSYTPIFMKDVYARGYKQHIFVD</sequence>
<dbReference type="InterPro" id="IPR011050">
    <property type="entry name" value="Pectin_lyase_fold/virulence"/>
</dbReference>
<dbReference type="SMART" id="SM00710">
    <property type="entry name" value="PbH1"/>
    <property type="match status" value="6"/>
</dbReference>
<keyword evidence="3" id="KW-1185">Reference proteome</keyword>